<dbReference type="AlphaFoldDB" id="A0A162QSM4"/>
<dbReference type="Pfam" id="PF04098">
    <property type="entry name" value="Rad52_Rad22"/>
    <property type="match status" value="1"/>
</dbReference>
<keyword evidence="5" id="KW-1185">Reference proteome</keyword>
<evidence type="ECO:0000313" key="5">
    <source>
        <dbReference type="Proteomes" id="UP000076603"/>
    </source>
</evidence>
<dbReference type="OrthoDB" id="9805874at2"/>
<dbReference type="GO" id="GO:0006281">
    <property type="term" value="P:DNA repair"/>
    <property type="evidence" value="ECO:0007669"/>
    <property type="project" value="UniProtKB-KW"/>
</dbReference>
<dbReference type="Proteomes" id="UP000076603">
    <property type="component" value="Unassembled WGS sequence"/>
</dbReference>
<dbReference type="EMBL" id="LWAE01000013">
    <property type="protein sequence ID" value="KZL88913.1"/>
    <property type="molecule type" value="Genomic_DNA"/>
</dbReference>
<evidence type="ECO:0000256" key="2">
    <source>
        <dbReference type="ARBA" id="ARBA00022763"/>
    </source>
</evidence>
<dbReference type="InterPro" id="IPR041247">
    <property type="entry name" value="Rad52_fam"/>
</dbReference>
<evidence type="ECO:0000256" key="1">
    <source>
        <dbReference type="ARBA" id="ARBA00006638"/>
    </source>
</evidence>
<evidence type="ECO:0000313" key="4">
    <source>
        <dbReference type="EMBL" id="KZL88913.1"/>
    </source>
</evidence>
<organism evidence="4 5">
    <name type="scientific">Clostridium magnum DSM 2767</name>
    <dbReference type="NCBI Taxonomy" id="1121326"/>
    <lineage>
        <taxon>Bacteria</taxon>
        <taxon>Bacillati</taxon>
        <taxon>Bacillota</taxon>
        <taxon>Clostridia</taxon>
        <taxon>Eubacteriales</taxon>
        <taxon>Clostridiaceae</taxon>
        <taxon>Clostridium</taxon>
    </lineage>
</organism>
<comment type="similarity">
    <text evidence="1">Belongs to the RAD52 family.</text>
</comment>
<reference evidence="4 5" key="1">
    <citation type="submission" date="2016-04" db="EMBL/GenBank/DDBJ databases">
        <title>Genome sequence of Clostridium magnum DSM 2767.</title>
        <authorList>
            <person name="Poehlein A."/>
            <person name="Uhlig R."/>
            <person name="Fischer R."/>
            <person name="Bahl H."/>
            <person name="Daniel R."/>
        </authorList>
    </citation>
    <scope>NUCLEOTIDE SEQUENCE [LARGE SCALE GENOMIC DNA]</scope>
    <source>
        <strain evidence="4 5">DSM 2767</strain>
    </source>
</reference>
<protein>
    <submittedName>
        <fullName evidence="4">Rad52/22 family double-strand break repair protein</fullName>
    </submittedName>
</protein>
<evidence type="ECO:0000256" key="3">
    <source>
        <dbReference type="ARBA" id="ARBA00023204"/>
    </source>
</evidence>
<accession>A0A162QSM4</accession>
<sequence>MTMVSNVEKLEKLEAKFTSDDVEWRVGSTTKDKSKGMALPYITNRAIQQRLDQVVGKGYWKNKYVPWHNGSQLCELSIKVVYEDGSFEWIDKIDGAECSDFEAIKGGLSDSMSATRSDLF</sequence>
<dbReference type="PATRIC" id="fig|1121326.3.peg.5878"/>
<dbReference type="RefSeq" id="WP_066630445.1">
    <property type="nucleotide sequence ID" value="NZ_FQXL01000030.1"/>
</dbReference>
<gene>
    <name evidence="4" type="ORF">CLMAG_58170</name>
</gene>
<comment type="caution">
    <text evidence="4">The sequence shown here is derived from an EMBL/GenBank/DDBJ whole genome shotgun (WGS) entry which is preliminary data.</text>
</comment>
<keyword evidence="2" id="KW-0227">DNA damage</keyword>
<proteinExistence type="inferred from homology"/>
<keyword evidence="3" id="KW-0234">DNA repair</keyword>
<name>A0A162QSM4_9CLOT</name>